<dbReference type="Pfam" id="PF00249">
    <property type="entry name" value="Myb_DNA-binding"/>
    <property type="match status" value="1"/>
</dbReference>
<dbReference type="GO" id="GO:0003677">
    <property type="term" value="F:DNA binding"/>
    <property type="evidence" value="ECO:0007669"/>
    <property type="project" value="InterPro"/>
</dbReference>
<evidence type="ECO:0000313" key="9">
    <source>
        <dbReference type="Proteomes" id="UP000015453"/>
    </source>
</evidence>
<evidence type="ECO:0000259" key="7">
    <source>
        <dbReference type="PROSITE" id="PS51294"/>
    </source>
</evidence>
<dbReference type="NCBIfam" id="TIGR01557">
    <property type="entry name" value="myb_SHAQKYF"/>
    <property type="match status" value="1"/>
</dbReference>
<sequence>SKIRIRWTPDLHDRFVECVNWLGGADKATPKQILKLMDTEGLTIFHVKSHLQKYRNAKDVVGSSEGECMHKISHFGIFCNSLQLKEALQLQLDVQRRLHEQLETQRNLQLRIEEQAKQLKMMFDHQR</sequence>
<dbReference type="PANTHER" id="PTHR31499">
    <property type="entry name" value="MYB FAMILY TRANSCRIPTION FACTOR PHL11"/>
    <property type="match status" value="1"/>
</dbReference>
<dbReference type="InterPro" id="IPR025756">
    <property type="entry name" value="Myb_CC_LHEQLE"/>
</dbReference>
<evidence type="ECO:0000256" key="1">
    <source>
        <dbReference type="ARBA" id="ARBA00004123"/>
    </source>
</evidence>
<keyword evidence="4" id="KW-0175">Coiled coil</keyword>
<dbReference type="Pfam" id="PF14379">
    <property type="entry name" value="Myb_CC_LHEQLE"/>
    <property type="match status" value="1"/>
</dbReference>
<proteinExistence type="inferred from homology"/>
<feature type="domain" description="HTH myb-type" evidence="7">
    <location>
        <begin position="1"/>
        <end position="59"/>
    </location>
</feature>
<dbReference type="GO" id="GO:0003700">
    <property type="term" value="F:DNA-binding transcription factor activity"/>
    <property type="evidence" value="ECO:0007669"/>
    <property type="project" value="InterPro"/>
</dbReference>
<dbReference type="Proteomes" id="UP000015453">
    <property type="component" value="Unassembled WGS sequence"/>
</dbReference>
<accession>S8C7H2</accession>
<dbReference type="AlphaFoldDB" id="S8C7H2"/>
<dbReference type="InterPro" id="IPR006447">
    <property type="entry name" value="Myb_dom_plants"/>
</dbReference>
<dbReference type="InterPro" id="IPR009057">
    <property type="entry name" value="Homeodomain-like_sf"/>
</dbReference>
<dbReference type="EMBL" id="AUSU01005941">
    <property type="protein sequence ID" value="EPS62734.1"/>
    <property type="molecule type" value="Genomic_DNA"/>
</dbReference>
<dbReference type="InterPro" id="IPR001005">
    <property type="entry name" value="SANT/Myb"/>
</dbReference>
<dbReference type="PANTHER" id="PTHR31499:SF85">
    <property type="entry name" value="TRANSCRIPTION FACTOR MYB-RELATED FAMILY"/>
    <property type="match status" value="1"/>
</dbReference>
<evidence type="ECO:0000256" key="5">
    <source>
        <dbReference type="ARBA" id="ARBA00023163"/>
    </source>
</evidence>
<dbReference type="FunFam" id="1.10.10.60:FF:000002">
    <property type="entry name" value="Myb family transcription factor"/>
    <property type="match status" value="1"/>
</dbReference>
<evidence type="ECO:0000256" key="6">
    <source>
        <dbReference type="ARBA" id="ARBA00023242"/>
    </source>
</evidence>
<keyword evidence="6" id="KW-0539">Nucleus</keyword>
<gene>
    <name evidence="8" type="ORF">M569_12056</name>
</gene>
<evidence type="ECO:0000256" key="4">
    <source>
        <dbReference type="ARBA" id="ARBA00023054"/>
    </source>
</evidence>
<dbReference type="GO" id="GO:0005634">
    <property type="term" value="C:nucleus"/>
    <property type="evidence" value="ECO:0007669"/>
    <property type="project" value="UniProtKB-SubCell"/>
</dbReference>
<reference evidence="8 9" key="1">
    <citation type="journal article" date="2013" name="BMC Genomics">
        <title>The miniature genome of a carnivorous plant Genlisea aurea contains a low number of genes and short non-coding sequences.</title>
        <authorList>
            <person name="Leushkin E.V."/>
            <person name="Sutormin R.A."/>
            <person name="Nabieva E.R."/>
            <person name="Penin A.A."/>
            <person name="Kondrashov A.S."/>
            <person name="Logacheva M.D."/>
        </authorList>
    </citation>
    <scope>NUCLEOTIDE SEQUENCE [LARGE SCALE GENOMIC DNA]</scope>
</reference>
<keyword evidence="9" id="KW-1185">Reference proteome</keyword>
<name>S8C7H2_9LAMI</name>
<comment type="similarity">
    <text evidence="2">Belongs to the MYB-CC family.</text>
</comment>
<dbReference type="SUPFAM" id="SSF46689">
    <property type="entry name" value="Homeodomain-like"/>
    <property type="match status" value="1"/>
</dbReference>
<protein>
    <recommendedName>
        <fullName evidence="7">HTH myb-type domain-containing protein</fullName>
    </recommendedName>
</protein>
<dbReference type="InterPro" id="IPR046955">
    <property type="entry name" value="PHR1-like"/>
</dbReference>
<dbReference type="OrthoDB" id="551907at2759"/>
<dbReference type="InterPro" id="IPR017930">
    <property type="entry name" value="Myb_dom"/>
</dbReference>
<dbReference type="Gene3D" id="1.10.10.60">
    <property type="entry name" value="Homeodomain-like"/>
    <property type="match status" value="1"/>
</dbReference>
<comment type="caution">
    <text evidence="8">The sequence shown here is derived from an EMBL/GenBank/DDBJ whole genome shotgun (WGS) entry which is preliminary data.</text>
</comment>
<comment type="subcellular location">
    <subcellularLocation>
        <location evidence="1">Nucleus</location>
    </subcellularLocation>
</comment>
<organism evidence="8 9">
    <name type="scientific">Genlisea aurea</name>
    <dbReference type="NCBI Taxonomy" id="192259"/>
    <lineage>
        <taxon>Eukaryota</taxon>
        <taxon>Viridiplantae</taxon>
        <taxon>Streptophyta</taxon>
        <taxon>Embryophyta</taxon>
        <taxon>Tracheophyta</taxon>
        <taxon>Spermatophyta</taxon>
        <taxon>Magnoliopsida</taxon>
        <taxon>eudicotyledons</taxon>
        <taxon>Gunneridae</taxon>
        <taxon>Pentapetalae</taxon>
        <taxon>asterids</taxon>
        <taxon>lamiids</taxon>
        <taxon>Lamiales</taxon>
        <taxon>Lentibulariaceae</taxon>
        <taxon>Genlisea</taxon>
    </lineage>
</organism>
<evidence type="ECO:0000313" key="8">
    <source>
        <dbReference type="EMBL" id="EPS62734.1"/>
    </source>
</evidence>
<evidence type="ECO:0000256" key="2">
    <source>
        <dbReference type="ARBA" id="ARBA00006783"/>
    </source>
</evidence>
<evidence type="ECO:0000256" key="3">
    <source>
        <dbReference type="ARBA" id="ARBA00023015"/>
    </source>
</evidence>
<dbReference type="PROSITE" id="PS51294">
    <property type="entry name" value="HTH_MYB"/>
    <property type="match status" value="1"/>
</dbReference>
<feature type="non-terminal residue" evidence="8">
    <location>
        <position position="1"/>
    </location>
</feature>
<keyword evidence="5" id="KW-0804">Transcription</keyword>
<feature type="non-terminal residue" evidence="8">
    <location>
        <position position="127"/>
    </location>
</feature>
<keyword evidence="3" id="KW-0805">Transcription regulation</keyword>